<evidence type="ECO:0000313" key="3">
    <source>
        <dbReference type="Proteomes" id="UP000772434"/>
    </source>
</evidence>
<dbReference type="SUPFAM" id="SSF81383">
    <property type="entry name" value="F-box domain"/>
    <property type="match status" value="1"/>
</dbReference>
<organism evidence="2 3">
    <name type="scientific">Rhodocollybia butyracea</name>
    <dbReference type="NCBI Taxonomy" id="206335"/>
    <lineage>
        <taxon>Eukaryota</taxon>
        <taxon>Fungi</taxon>
        <taxon>Dikarya</taxon>
        <taxon>Basidiomycota</taxon>
        <taxon>Agaricomycotina</taxon>
        <taxon>Agaricomycetes</taxon>
        <taxon>Agaricomycetidae</taxon>
        <taxon>Agaricales</taxon>
        <taxon>Marasmiineae</taxon>
        <taxon>Omphalotaceae</taxon>
        <taxon>Rhodocollybia</taxon>
    </lineage>
</organism>
<dbReference type="OrthoDB" id="2322499at2759"/>
<feature type="domain" description="F-box" evidence="1">
    <location>
        <begin position="11"/>
        <end position="60"/>
    </location>
</feature>
<feature type="non-terminal residue" evidence="2">
    <location>
        <position position="1"/>
    </location>
</feature>
<dbReference type="SMART" id="SM00256">
    <property type="entry name" value="FBOX"/>
    <property type="match status" value="1"/>
</dbReference>
<dbReference type="InterPro" id="IPR001810">
    <property type="entry name" value="F-box_dom"/>
</dbReference>
<accession>A0A9P5UDU9</accession>
<protein>
    <recommendedName>
        <fullName evidence="1">F-box domain-containing protein</fullName>
    </recommendedName>
</protein>
<comment type="caution">
    <text evidence="2">The sequence shown here is derived from an EMBL/GenBank/DDBJ whole genome shotgun (WGS) entry which is preliminary data.</text>
</comment>
<dbReference type="Pfam" id="PF12937">
    <property type="entry name" value="F-box-like"/>
    <property type="match status" value="1"/>
</dbReference>
<evidence type="ECO:0000313" key="2">
    <source>
        <dbReference type="EMBL" id="KAF9075574.1"/>
    </source>
</evidence>
<feature type="non-terminal residue" evidence="2">
    <location>
        <position position="87"/>
    </location>
</feature>
<name>A0A9P5UDU9_9AGAR</name>
<gene>
    <name evidence="2" type="ORF">BDP27DRAFT_1181258</name>
</gene>
<reference evidence="2" key="1">
    <citation type="submission" date="2020-11" db="EMBL/GenBank/DDBJ databases">
        <authorList>
            <consortium name="DOE Joint Genome Institute"/>
            <person name="Ahrendt S."/>
            <person name="Riley R."/>
            <person name="Andreopoulos W."/>
            <person name="Labutti K."/>
            <person name="Pangilinan J."/>
            <person name="Ruiz-Duenas F.J."/>
            <person name="Barrasa J.M."/>
            <person name="Sanchez-Garcia M."/>
            <person name="Camarero S."/>
            <person name="Miyauchi S."/>
            <person name="Serrano A."/>
            <person name="Linde D."/>
            <person name="Babiker R."/>
            <person name="Drula E."/>
            <person name="Ayuso-Fernandez I."/>
            <person name="Pacheco R."/>
            <person name="Padilla G."/>
            <person name="Ferreira P."/>
            <person name="Barriuso J."/>
            <person name="Kellner H."/>
            <person name="Castanera R."/>
            <person name="Alfaro M."/>
            <person name="Ramirez L."/>
            <person name="Pisabarro A.G."/>
            <person name="Kuo A."/>
            <person name="Tritt A."/>
            <person name="Lipzen A."/>
            <person name="He G."/>
            <person name="Yan M."/>
            <person name="Ng V."/>
            <person name="Cullen D."/>
            <person name="Martin F."/>
            <person name="Rosso M.-N."/>
            <person name="Henrissat B."/>
            <person name="Hibbett D."/>
            <person name="Martinez A.T."/>
            <person name="Grigoriev I.V."/>
        </authorList>
    </citation>
    <scope>NUCLEOTIDE SEQUENCE</scope>
    <source>
        <strain evidence="2">AH 40177</strain>
    </source>
</reference>
<proteinExistence type="predicted"/>
<dbReference type="InterPro" id="IPR036047">
    <property type="entry name" value="F-box-like_dom_sf"/>
</dbReference>
<evidence type="ECO:0000259" key="1">
    <source>
        <dbReference type="PROSITE" id="PS50181"/>
    </source>
</evidence>
<dbReference type="Proteomes" id="UP000772434">
    <property type="component" value="Unassembled WGS sequence"/>
</dbReference>
<sequence length="87" mass="9800">SKRSAKAGRSLSIFNKLPMDVALEIFSFLPPKTLLLMVRTNRHFRALLLNPSAVFVWRTSRVIHGVLEPIVGMSEPAWAHLLFAKVC</sequence>
<dbReference type="PROSITE" id="PS50181">
    <property type="entry name" value="FBOX"/>
    <property type="match status" value="1"/>
</dbReference>
<dbReference type="CDD" id="cd09917">
    <property type="entry name" value="F-box_SF"/>
    <property type="match status" value="1"/>
</dbReference>
<dbReference type="Gene3D" id="1.20.1280.50">
    <property type="match status" value="1"/>
</dbReference>
<dbReference type="EMBL" id="JADNRY010000009">
    <property type="protein sequence ID" value="KAF9075574.1"/>
    <property type="molecule type" value="Genomic_DNA"/>
</dbReference>
<keyword evidence="3" id="KW-1185">Reference proteome</keyword>
<dbReference type="AlphaFoldDB" id="A0A9P5UDU9"/>